<protein>
    <recommendedName>
        <fullName evidence="8">Autoinducer 2 import system permease protein LsrD</fullName>
    </recommendedName>
</protein>
<evidence type="ECO:0000256" key="9">
    <source>
        <dbReference type="SAM" id="Phobius"/>
    </source>
</evidence>
<keyword evidence="2" id="KW-0813">Transport</keyword>
<keyword evidence="3" id="KW-1003">Cell membrane</keyword>
<dbReference type="EMBL" id="JAJCIS010000004">
    <property type="protein sequence ID" value="MCB7387521.1"/>
    <property type="molecule type" value="Genomic_DNA"/>
</dbReference>
<feature type="transmembrane region" description="Helical" evidence="9">
    <location>
        <begin position="101"/>
        <end position="122"/>
    </location>
</feature>
<evidence type="ECO:0000256" key="6">
    <source>
        <dbReference type="ARBA" id="ARBA00022989"/>
    </source>
</evidence>
<feature type="transmembrane region" description="Helical" evidence="9">
    <location>
        <begin position="169"/>
        <end position="190"/>
    </location>
</feature>
<evidence type="ECO:0000313" key="10">
    <source>
        <dbReference type="EMBL" id="MCB7387521.1"/>
    </source>
</evidence>
<keyword evidence="11" id="KW-1185">Reference proteome</keyword>
<accession>A0ABS8DGI3</accession>
<feature type="transmembrane region" description="Helical" evidence="9">
    <location>
        <begin position="261"/>
        <end position="288"/>
    </location>
</feature>
<keyword evidence="6 9" id="KW-1133">Transmembrane helix</keyword>
<dbReference type="Pfam" id="PF02653">
    <property type="entry name" value="BPD_transp_2"/>
    <property type="match status" value="1"/>
</dbReference>
<keyword evidence="7 9" id="KW-0472">Membrane</keyword>
<evidence type="ECO:0000256" key="5">
    <source>
        <dbReference type="ARBA" id="ARBA00022692"/>
    </source>
</evidence>
<evidence type="ECO:0000256" key="3">
    <source>
        <dbReference type="ARBA" id="ARBA00022475"/>
    </source>
</evidence>
<sequence>MAKNNSKILGMDREKFRMFMGKYGIGVILLIMMIVIAVMEPSFRTGSNMINVATQVSINAMIAYGMCLAITTEGIDLSVGAQLALVSCVLGTLISNKGWSIPMACLAALVISTAWGVINGFLISKFNMFPFVVTLSTQLIIRGLAQLVSGGQAIPITDASFKQIYSVKIGPIPFPIIVLIIVTILMYLLLHWTKFGRYVFAVGDNMQAAIASGVSILKTKTGAYAISGFLAGIAGIIFTAKTASAQSNIGVGYETDAVAACVLGGTSFAGGVTTIPGVLMGIFIIGFIYNGMNLIGIDSYYQSMTKGAVIIGAVLLDMVMNKKNS</sequence>
<name>A0ABS8DGI3_9FIRM</name>
<evidence type="ECO:0000313" key="11">
    <source>
        <dbReference type="Proteomes" id="UP001299546"/>
    </source>
</evidence>
<dbReference type="PANTHER" id="PTHR32196">
    <property type="entry name" value="ABC TRANSPORTER PERMEASE PROTEIN YPHD-RELATED-RELATED"/>
    <property type="match status" value="1"/>
</dbReference>
<gene>
    <name evidence="10" type="ORF">LIZ65_09485</name>
</gene>
<comment type="subcellular location">
    <subcellularLocation>
        <location evidence="1">Cell membrane</location>
        <topology evidence="1">Multi-pass membrane protein</topology>
    </subcellularLocation>
</comment>
<keyword evidence="4" id="KW-0997">Cell inner membrane</keyword>
<dbReference type="InterPro" id="IPR001851">
    <property type="entry name" value="ABC_transp_permease"/>
</dbReference>
<organism evidence="10 11">
    <name type="scientific">Bariatricus massiliensis</name>
    <dbReference type="NCBI Taxonomy" id="1745713"/>
    <lineage>
        <taxon>Bacteria</taxon>
        <taxon>Bacillati</taxon>
        <taxon>Bacillota</taxon>
        <taxon>Clostridia</taxon>
        <taxon>Lachnospirales</taxon>
        <taxon>Lachnospiraceae</taxon>
        <taxon>Bariatricus</taxon>
    </lineage>
</organism>
<dbReference type="PANTHER" id="PTHR32196:SF71">
    <property type="entry name" value="AUTOINDUCER 2 IMPORT SYSTEM PERMEASE PROTEIN LSRD"/>
    <property type="match status" value="1"/>
</dbReference>
<feature type="transmembrane region" description="Helical" evidence="9">
    <location>
        <begin position="20"/>
        <end position="38"/>
    </location>
</feature>
<evidence type="ECO:0000256" key="8">
    <source>
        <dbReference type="ARBA" id="ARBA00039381"/>
    </source>
</evidence>
<feature type="transmembrane region" description="Helical" evidence="9">
    <location>
        <begin position="223"/>
        <end position="240"/>
    </location>
</feature>
<reference evidence="10 11" key="1">
    <citation type="submission" date="2021-10" db="EMBL/GenBank/DDBJ databases">
        <title>Collection of gut derived symbiotic bacterial strains cultured from healthy donors.</title>
        <authorList>
            <person name="Lin H."/>
            <person name="Littmann E."/>
            <person name="Kohout C."/>
            <person name="Pamer E.G."/>
        </authorList>
    </citation>
    <scope>NUCLEOTIDE SEQUENCE [LARGE SCALE GENOMIC DNA]</scope>
    <source>
        <strain evidence="10 11">DFI.1.165</strain>
    </source>
</reference>
<evidence type="ECO:0000256" key="1">
    <source>
        <dbReference type="ARBA" id="ARBA00004651"/>
    </source>
</evidence>
<dbReference type="CDD" id="cd06579">
    <property type="entry name" value="TM_PBP1_transp_AraH_like"/>
    <property type="match status" value="1"/>
</dbReference>
<dbReference type="RefSeq" id="WP_066737456.1">
    <property type="nucleotide sequence ID" value="NZ_JAJCIQ010000005.1"/>
</dbReference>
<evidence type="ECO:0000256" key="7">
    <source>
        <dbReference type="ARBA" id="ARBA00023136"/>
    </source>
</evidence>
<proteinExistence type="predicted"/>
<dbReference type="Proteomes" id="UP001299546">
    <property type="component" value="Unassembled WGS sequence"/>
</dbReference>
<feature type="transmembrane region" description="Helical" evidence="9">
    <location>
        <begin position="50"/>
        <end position="70"/>
    </location>
</feature>
<evidence type="ECO:0000256" key="2">
    <source>
        <dbReference type="ARBA" id="ARBA00022448"/>
    </source>
</evidence>
<comment type="caution">
    <text evidence="10">The sequence shown here is derived from an EMBL/GenBank/DDBJ whole genome shotgun (WGS) entry which is preliminary data.</text>
</comment>
<keyword evidence="5 9" id="KW-0812">Transmembrane</keyword>
<evidence type="ECO:0000256" key="4">
    <source>
        <dbReference type="ARBA" id="ARBA00022519"/>
    </source>
</evidence>